<evidence type="ECO:0000313" key="3">
    <source>
        <dbReference type="Proteomes" id="UP000516148"/>
    </source>
</evidence>
<reference evidence="2 3" key="1">
    <citation type="submission" date="2020-09" db="EMBL/GenBank/DDBJ databases">
        <title>Sphingomonas sp., a new species isolated from pork steak.</title>
        <authorList>
            <person name="Heidler von Heilborn D."/>
        </authorList>
    </citation>
    <scope>NUCLEOTIDE SEQUENCE [LARGE SCALE GENOMIC DNA]</scope>
    <source>
        <strain evidence="3">S8-3T</strain>
    </source>
</reference>
<sequence>MKILITLAAMAAGTFVAPAFAQDAELGASPQVVSYADLDLGTARGVRALDRRIDRAVRQACGWASDFDLAGQNDLRRCRKETIAQIAARRSLAIDGARQPQLALNDGRH</sequence>
<accession>A0A7H0LDX0</accession>
<dbReference type="Proteomes" id="UP000516148">
    <property type="component" value="Chromosome"/>
</dbReference>
<gene>
    <name evidence="2" type="ORF">H3Z74_13830</name>
</gene>
<organism evidence="2 3">
    <name type="scientific">Sphingomonas alpina</name>
    <dbReference type="NCBI Taxonomy" id="653931"/>
    <lineage>
        <taxon>Bacteria</taxon>
        <taxon>Pseudomonadati</taxon>
        <taxon>Pseudomonadota</taxon>
        <taxon>Alphaproteobacteria</taxon>
        <taxon>Sphingomonadales</taxon>
        <taxon>Sphingomonadaceae</taxon>
        <taxon>Sphingomonas</taxon>
    </lineage>
</organism>
<dbReference type="InterPro" id="IPR030972">
    <property type="entry name" value="UrcA_uranyl"/>
</dbReference>
<evidence type="ECO:0000313" key="2">
    <source>
        <dbReference type="EMBL" id="QNQ07873.1"/>
    </source>
</evidence>
<dbReference type="AlphaFoldDB" id="A0A7H0LDX0"/>
<protein>
    <submittedName>
        <fullName evidence="2">UrcA family protein</fullName>
    </submittedName>
</protein>
<feature type="signal peptide" evidence="1">
    <location>
        <begin position="1"/>
        <end position="21"/>
    </location>
</feature>
<proteinExistence type="predicted"/>
<name>A0A7H0LDX0_9SPHN</name>
<keyword evidence="3" id="KW-1185">Reference proteome</keyword>
<feature type="chain" id="PRO_5028899391" evidence="1">
    <location>
        <begin position="22"/>
        <end position="109"/>
    </location>
</feature>
<evidence type="ECO:0000256" key="1">
    <source>
        <dbReference type="SAM" id="SignalP"/>
    </source>
</evidence>
<dbReference type="EMBL" id="CP061038">
    <property type="protein sequence ID" value="QNQ07873.1"/>
    <property type="molecule type" value="Genomic_DNA"/>
</dbReference>
<dbReference type="NCBIfam" id="TIGR04433">
    <property type="entry name" value="UrcA_uranyl"/>
    <property type="match status" value="1"/>
</dbReference>
<dbReference type="KEGG" id="spap:H3Z74_13830"/>
<keyword evidence="1" id="KW-0732">Signal</keyword>
<dbReference type="RefSeq" id="WP_187760219.1">
    <property type="nucleotide sequence ID" value="NZ_CP061038.1"/>
</dbReference>